<dbReference type="Gene3D" id="3.40.50.300">
    <property type="entry name" value="P-loop containing nucleotide triphosphate hydrolases"/>
    <property type="match status" value="1"/>
</dbReference>
<dbReference type="InterPro" id="IPR002182">
    <property type="entry name" value="NB-ARC"/>
</dbReference>
<dbReference type="GO" id="GO:0006952">
    <property type="term" value="P:defense response"/>
    <property type="evidence" value="ECO:0007669"/>
    <property type="project" value="UniProtKB-KW"/>
</dbReference>
<protein>
    <submittedName>
        <fullName evidence="5">Probable disease resistance protein At1g61190</fullName>
    </submittedName>
</protein>
<accession>A0A6P5X8M5</accession>
<feature type="domain" description="AAA+ ATPase" evidence="3">
    <location>
        <begin position="177"/>
        <end position="308"/>
    </location>
</feature>
<gene>
    <name evidence="5" type="primary">LOC111280766</name>
</gene>
<evidence type="ECO:0000259" key="3">
    <source>
        <dbReference type="SMART" id="SM00382"/>
    </source>
</evidence>
<dbReference type="Proteomes" id="UP000515121">
    <property type="component" value="Unplaced"/>
</dbReference>
<dbReference type="GeneID" id="111280766"/>
<dbReference type="SUPFAM" id="SSF52540">
    <property type="entry name" value="P-loop containing nucleoside triphosphate hydrolases"/>
    <property type="match status" value="1"/>
</dbReference>
<name>A0A6P5X8M5_DURZI</name>
<dbReference type="GO" id="GO:0043531">
    <property type="term" value="F:ADP binding"/>
    <property type="evidence" value="ECO:0007669"/>
    <property type="project" value="InterPro"/>
</dbReference>
<proteinExistence type="predicted"/>
<feature type="coiled-coil region" evidence="2">
    <location>
        <begin position="38"/>
        <end position="65"/>
    </location>
</feature>
<dbReference type="InterPro" id="IPR003593">
    <property type="entry name" value="AAA+_ATPase"/>
</dbReference>
<keyword evidence="4" id="KW-1185">Reference proteome</keyword>
<dbReference type="InterPro" id="IPR027417">
    <property type="entry name" value="P-loop_NTPase"/>
</dbReference>
<evidence type="ECO:0000256" key="1">
    <source>
        <dbReference type="ARBA" id="ARBA00022821"/>
    </source>
</evidence>
<dbReference type="AlphaFoldDB" id="A0A6P5X8M5"/>
<dbReference type="KEGG" id="dzi:111280766"/>
<evidence type="ECO:0000256" key="2">
    <source>
        <dbReference type="SAM" id="Coils"/>
    </source>
</evidence>
<evidence type="ECO:0000313" key="4">
    <source>
        <dbReference type="Proteomes" id="UP000515121"/>
    </source>
</evidence>
<keyword evidence="1" id="KW-0611">Plant defense</keyword>
<reference evidence="5" key="1">
    <citation type="submission" date="2025-08" db="UniProtKB">
        <authorList>
            <consortium name="RefSeq"/>
        </authorList>
    </citation>
    <scope>IDENTIFICATION</scope>
    <source>
        <tissue evidence="5">Fruit stalk</tissue>
    </source>
</reference>
<keyword evidence="2" id="KW-0175">Coiled coil</keyword>
<dbReference type="OrthoDB" id="981334at2759"/>
<dbReference type="PRINTS" id="PR00364">
    <property type="entry name" value="DISEASERSIST"/>
</dbReference>
<dbReference type="PANTHER" id="PTHR33463">
    <property type="entry name" value="NB-ARC DOMAIN-CONTAINING PROTEIN-RELATED"/>
    <property type="match status" value="1"/>
</dbReference>
<sequence>MKAIATGAAANLSSEAAKVIFQEISRHMRHVIIYRKNVEKFEKKMKMLLAKRESVQKDIEAAERNLKKIKPDVELWCRNVDKLFEDEVKVVKDIQDKAKSKGFIGLCLNIKSRYRLSRKVKEFVAAVNELLQQGEFNSVSCPAPPADIVVATPKDFEAFESRAKVFKDIMEALKDGTTNLIGVYGMAGVGKTTLVKEVYRQAKEDKLFDSVIMAVVNQTPDLQKIQDQLADLLGLKLEEKSVEARAGRLRERLKKEKKVLVILDDIWKKLDLNDVGIPFGDENKGCNILLTSRDLNVLRNEMDAQKNFAISVLEDKEAWDLFKKMA</sequence>
<dbReference type="SMART" id="SM00382">
    <property type="entry name" value="AAA"/>
    <property type="match status" value="1"/>
</dbReference>
<dbReference type="FunFam" id="3.40.50.300:FF:001091">
    <property type="entry name" value="Probable disease resistance protein At1g61300"/>
    <property type="match status" value="1"/>
</dbReference>
<dbReference type="Pfam" id="PF00931">
    <property type="entry name" value="NB-ARC"/>
    <property type="match status" value="1"/>
</dbReference>
<organism evidence="4 5">
    <name type="scientific">Durio zibethinus</name>
    <name type="common">Durian</name>
    <dbReference type="NCBI Taxonomy" id="66656"/>
    <lineage>
        <taxon>Eukaryota</taxon>
        <taxon>Viridiplantae</taxon>
        <taxon>Streptophyta</taxon>
        <taxon>Embryophyta</taxon>
        <taxon>Tracheophyta</taxon>
        <taxon>Spermatophyta</taxon>
        <taxon>Magnoliopsida</taxon>
        <taxon>eudicotyledons</taxon>
        <taxon>Gunneridae</taxon>
        <taxon>Pentapetalae</taxon>
        <taxon>rosids</taxon>
        <taxon>malvids</taxon>
        <taxon>Malvales</taxon>
        <taxon>Malvaceae</taxon>
        <taxon>Helicteroideae</taxon>
        <taxon>Durio</taxon>
    </lineage>
</organism>
<evidence type="ECO:0000313" key="5">
    <source>
        <dbReference type="RefSeq" id="XP_022723962.1"/>
    </source>
</evidence>
<dbReference type="InterPro" id="IPR050905">
    <property type="entry name" value="Plant_NBS-LRR"/>
</dbReference>
<dbReference type="RefSeq" id="XP_022723962.1">
    <property type="nucleotide sequence ID" value="XM_022868227.1"/>
</dbReference>
<dbReference type="PANTHER" id="PTHR33463:SF214">
    <property type="entry name" value="NB-ARC DOMAIN-CONTAINING DISEASE RESISTANCE PROTEIN"/>
    <property type="match status" value="1"/>
</dbReference>